<dbReference type="GeneID" id="36342179"/>
<proteinExistence type="predicted"/>
<dbReference type="KEGG" id="egl:EGR_06464"/>
<sequence length="1375" mass="154427">MAGDYALTVKFYDNDEVFKKTSTLSLAAPPVLIGSTLTCNVPQLQKTLQSTLASVLDGTKLSQVYSVLERQIEGTEISGSVEYNPGIPRGSVRAYLIRYPRHRSYPNFVPCKSHYKSNVIEFGCLPSIEDVGLVIMAFNALNSSHTTDQAEVHLKEWIIRRFAPWLLKIPPTNLKLFSRDLGADYRVTPLKIGWPAVVHIGQKIRMFCPLDVLVSPDGIECKKTKSLGSISAEPLPVGFWIEAKSGQKFFNLRKNAAELTDSGIYECTVKVGAVRLQVCTDRRLTVIADSINVQTFIYDKVVPAKAIKVGDVHNQYTESLDPYFMTKQVGYIVCWTTTEVGFNFSMSLSLTREEPKPRWDFPFKLVRTLNLREGMHRMQKFKFYQCGGYGKAEYGGKLKATCSVTSKAEKKDVPAWIKDENDLKDNFELGHIASNTRDILVFHAVEGDLSFYGSVRHLQEYPVPLGTSIRCTGAKGFPPPTYQWTKVDPSRLLSLNSSTYFNLAGTPNVFLDSPDAFPNSAFQGDRLEVPNDARYRGMSFLFQCSAFNELVGKTYRIERLLFLTICLCEHRFVSLDLSLIYSPQMVAGHTLLDPHDAESSLDFYGQRYVHLLQQIILGLAHGADYVRISTNPTTILNKVLKRASLYAGPKSLTHGLSRFQLAEGLFSKSVRPQPIYHANNDSCPRKIPVDLTEGFLSVDKNVLNTREDGLQVHRPHAVVLPQDRWDKGDVAGFMRLMKMKYVHVISVYFASPSGWAKGSPDCSVQLTNGDVFGEKCSDHSTKHQATFIKRLPLFDAICNLSQPADVYNKSFVGFGFLSHLRSFMFEGESITFFTVIRVSPFDKEQRHLRVCFIDQTAAASIIKGFENQKYFDSKCKKVLADSASSGSGSTCLSMSRSIKLDASLDGDAILAYERGVDTILLLISNEFVSLHVGVCLFFLVCLKKLHVLVIFSLKKRIISKNSQSGSITIDIRLNQGGLKAPYLLINQLAQKANDSAEFECVIEMTRINYQIDLVYWSNRGGNVNTTTPCRFTTWENGGCGSSSNTHLTTHPKAAFAKCSLSYVPKGNVYNRAIEYTIPLVTIKHFDAFVFCETLPSWEMDEDNRLLSDPIDNLFPVKPTLTNINIGYYEWICEVIAYPPPTNFNWRIKEAHPWNFRLGLNRISFYKNPVNSTRASILSKSKPGFFPKKFIPKEETSPYYFALSRAAPSFWQVGAWGVAKLECEVSNGGNDSAVKEAHVNYASGNSNGRWAVPGSLYPRLGMINISEPWAIECPIMENKDSKEIHSLYVLGKVTFAAEPIELPLFHVSFQMQKEGSKAYYFIQHFKPIGWWSSIPLDEFKVESVDDNQGHKAVRIQISRALVSLAIYAEFNDKTNC</sequence>
<evidence type="ECO:0008006" key="3">
    <source>
        <dbReference type="Google" id="ProtNLM"/>
    </source>
</evidence>
<accession>W6UBB8</accession>
<dbReference type="Proteomes" id="UP000019149">
    <property type="component" value="Unassembled WGS sequence"/>
</dbReference>
<evidence type="ECO:0000313" key="2">
    <source>
        <dbReference type="Proteomes" id="UP000019149"/>
    </source>
</evidence>
<dbReference type="OrthoDB" id="6269336at2759"/>
<dbReference type="EMBL" id="APAU02000057">
    <property type="protein sequence ID" value="EUB58678.1"/>
    <property type="molecule type" value="Genomic_DNA"/>
</dbReference>
<comment type="caution">
    <text evidence="1">The sequence shown here is derived from an EMBL/GenBank/DDBJ whole genome shotgun (WGS) entry which is preliminary data.</text>
</comment>
<protein>
    <recommendedName>
        <fullName evidence="3">Ig-like domain-containing protein</fullName>
    </recommendedName>
</protein>
<evidence type="ECO:0000313" key="1">
    <source>
        <dbReference type="EMBL" id="EUB58678.1"/>
    </source>
</evidence>
<dbReference type="CTD" id="36342179"/>
<name>W6UBB8_ECHGR</name>
<reference evidence="1 2" key="1">
    <citation type="journal article" date="2013" name="Nat. Genet.">
        <title>The genome of the hydatid tapeworm Echinococcus granulosus.</title>
        <authorList>
            <person name="Zheng H."/>
            <person name="Zhang W."/>
            <person name="Zhang L."/>
            <person name="Zhang Z."/>
            <person name="Li J."/>
            <person name="Lu G."/>
            <person name="Zhu Y."/>
            <person name="Wang Y."/>
            <person name="Huang Y."/>
            <person name="Liu J."/>
            <person name="Kang H."/>
            <person name="Chen J."/>
            <person name="Wang L."/>
            <person name="Chen A."/>
            <person name="Yu S."/>
            <person name="Gao Z."/>
            <person name="Jin L."/>
            <person name="Gu W."/>
            <person name="Wang Z."/>
            <person name="Zhao L."/>
            <person name="Shi B."/>
            <person name="Wen H."/>
            <person name="Lin R."/>
            <person name="Jones M.K."/>
            <person name="Brejova B."/>
            <person name="Vinar T."/>
            <person name="Zhao G."/>
            <person name="McManus D.P."/>
            <person name="Chen Z."/>
            <person name="Zhou Y."/>
            <person name="Wang S."/>
        </authorList>
    </citation>
    <scope>NUCLEOTIDE SEQUENCE [LARGE SCALE GENOMIC DNA]</scope>
</reference>
<keyword evidence="2" id="KW-1185">Reference proteome</keyword>
<organism evidence="1 2">
    <name type="scientific">Echinococcus granulosus</name>
    <name type="common">Hydatid tapeworm</name>
    <dbReference type="NCBI Taxonomy" id="6210"/>
    <lineage>
        <taxon>Eukaryota</taxon>
        <taxon>Metazoa</taxon>
        <taxon>Spiralia</taxon>
        <taxon>Lophotrochozoa</taxon>
        <taxon>Platyhelminthes</taxon>
        <taxon>Cestoda</taxon>
        <taxon>Eucestoda</taxon>
        <taxon>Cyclophyllidea</taxon>
        <taxon>Taeniidae</taxon>
        <taxon>Echinococcus</taxon>
        <taxon>Echinococcus granulosus group</taxon>
    </lineage>
</organism>
<dbReference type="OMA" id="WIKDEND"/>
<dbReference type="RefSeq" id="XP_024349874.1">
    <property type="nucleotide sequence ID" value="XM_024495713.1"/>
</dbReference>
<gene>
    <name evidence="1" type="ORF">EGR_06464</name>
</gene>